<dbReference type="InterPro" id="IPR045584">
    <property type="entry name" value="Pilin-like"/>
</dbReference>
<dbReference type="Pfam" id="PF07963">
    <property type="entry name" value="N_methyl"/>
    <property type="match status" value="1"/>
</dbReference>
<dbReference type="NCBIfam" id="TIGR02532">
    <property type="entry name" value="IV_pilin_GFxxxE"/>
    <property type="match status" value="1"/>
</dbReference>
<evidence type="ECO:0000313" key="2">
    <source>
        <dbReference type="EMBL" id="XCH33104.1"/>
    </source>
</evidence>
<feature type="transmembrane region" description="Helical" evidence="1">
    <location>
        <begin position="12"/>
        <end position="34"/>
    </location>
</feature>
<dbReference type="AlphaFoldDB" id="A0AAU8G854"/>
<dbReference type="Gene3D" id="3.30.700.10">
    <property type="entry name" value="Glycoprotein, Type 4 Pilin"/>
    <property type="match status" value="1"/>
</dbReference>
<dbReference type="SUPFAM" id="SSF54523">
    <property type="entry name" value="Pili subunits"/>
    <property type="match status" value="1"/>
</dbReference>
<keyword evidence="1" id="KW-1133">Transmembrane helix</keyword>
<dbReference type="EMBL" id="CP159307">
    <property type="protein sequence ID" value="XCH33104.1"/>
    <property type="molecule type" value="Genomic_DNA"/>
</dbReference>
<dbReference type="PANTHER" id="PTHR30093">
    <property type="entry name" value="GENERAL SECRETION PATHWAY PROTEIN G"/>
    <property type="match status" value="1"/>
</dbReference>
<name>A0AAU8G854_9CHLR</name>
<sequence length="122" mass="12690">MKFLKKFRKGQKGFTLIELLVVIAILGVIAAVAVPNILSFIGEGNDEAKAAELHNVTVAVTAALASSTANPPAVVAYDNVGIPSTPGAAVDNPAKYLVNKTVYAYTITASGGITQGNKYTWP</sequence>
<keyword evidence="1" id="KW-0472">Membrane</keyword>
<dbReference type="PANTHER" id="PTHR30093:SF43">
    <property type="entry name" value="SLR2015 PROTEIN"/>
    <property type="match status" value="1"/>
</dbReference>
<gene>
    <name evidence="2" type="ORF">ABV300_08115</name>
</gene>
<keyword evidence="1" id="KW-0812">Transmembrane</keyword>
<dbReference type="InterPro" id="IPR012902">
    <property type="entry name" value="N_methyl_site"/>
</dbReference>
<organism evidence="2">
    <name type="scientific">Dehalogenimonas sp. 4OHTPN</name>
    <dbReference type="NCBI Taxonomy" id="3166643"/>
    <lineage>
        <taxon>Bacteria</taxon>
        <taxon>Bacillati</taxon>
        <taxon>Chloroflexota</taxon>
        <taxon>Dehalococcoidia</taxon>
        <taxon>Dehalococcoidales</taxon>
        <taxon>Dehalococcoidaceae</taxon>
        <taxon>Dehalogenimonas</taxon>
    </lineage>
</organism>
<reference evidence="2" key="1">
    <citation type="submission" date="2024-06" db="EMBL/GenBank/DDBJ databases">
        <title>A Novel Isolate, Dehalogenimonas sp. Strain 4OHTPN, Dechlorinates Aromatic 4 Hydroxy chlorothalonil by a Novel Reductive Dehalogenase.</title>
        <authorList>
            <person name="Liu G."/>
        </authorList>
    </citation>
    <scope>NUCLEOTIDE SEQUENCE</scope>
    <source>
        <strain evidence="2">4OHTPN</strain>
    </source>
</reference>
<evidence type="ECO:0000256" key="1">
    <source>
        <dbReference type="SAM" id="Phobius"/>
    </source>
</evidence>
<dbReference type="PROSITE" id="PS00409">
    <property type="entry name" value="PROKAR_NTER_METHYL"/>
    <property type="match status" value="1"/>
</dbReference>
<accession>A0AAU8G854</accession>
<proteinExistence type="predicted"/>
<protein>
    <submittedName>
        <fullName evidence="2">Type II secretion system protein</fullName>
    </submittedName>
</protein>
<dbReference type="RefSeq" id="WP_353714354.1">
    <property type="nucleotide sequence ID" value="NZ_CP159307.1"/>
</dbReference>